<evidence type="ECO:0000313" key="2">
    <source>
        <dbReference type="Proteomes" id="UP000805704"/>
    </source>
</evidence>
<keyword evidence="2" id="KW-1185">Reference proteome</keyword>
<organism evidence="1 2">
    <name type="scientific">Nibea albiflora</name>
    <name type="common">Yellow drum</name>
    <name type="synonym">Corvina albiflora</name>
    <dbReference type="NCBI Taxonomy" id="240163"/>
    <lineage>
        <taxon>Eukaryota</taxon>
        <taxon>Metazoa</taxon>
        <taxon>Chordata</taxon>
        <taxon>Craniata</taxon>
        <taxon>Vertebrata</taxon>
        <taxon>Euteleostomi</taxon>
        <taxon>Actinopterygii</taxon>
        <taxon>Neopterygii</taxon>
        <taxon>Teleostei</taxon>
        <taxon>Neoteleostei</taxon>
        <taxon>Acanthomorphata</taxon>
        <taxon>Eupercaria</taxon>
        <taxon>Sciaenidae</taxon>
        <taxon>Nibea</taxon>
    </lineage>
</organism>
<dbReference type="Proteomes" id="UP000805704">
    <property type="component" value="Chromosome 14"/>
</dbReference>
<name>A0ACB7F9N6_NIBAL</name>
<gene>
    <name evidence="1" type="ORF">GBF38_005842</name>
</gene>
<sequence length="63" mass="7240">MDEVTKLLNYKMNQLANHSNQEEAKRSTHQRALTAQEEKDLENLAAMDMELQKIAAKLHDNST</sequence>
<evidence type="ECO:0000313" key="1">
    <source>
        <dbReference type="EMBL" id="KAG8011168.1"/>
    </source>
</evidence>
<accession>A0ACB7F9N6</accession>
<comment type="caution">
    <text evidence="1">The sequence shown here is derived from an EMBL/GenBank/DDBJ whole genome shotgun (WGS) entry which is preliminary data.</text>
</comment>
<reference evidence="1" key="1">
    <citation type="submission" date="2020-04" db="EMBL/GenBank/DDBJ databases">
        <title>A chromosome-scale assembly and high-density genetic map of the yellow drum (Nibea albiflora) genome.</title>
        <authorList>
            <person name="Xu D."/>
            <person name="Zhang W."/>
            <person name="Chen R."/>
            <person name="Tan P."/>
            <person name="Wang L."/>
            <person name="Song H."/>
            <person name="Tian L."/>
            <person name="Zhu Q."/>
            <person name="Wang B."/>
        </authorList>
    </citation>
    <scope>NUCLEOTIDE SEQUENCE</scope>
    <source>
        <strain evidence="1">ZJHYS-2018</strain>
    </source>
</reference>
<dbReference type="EMBL" id="CM024802">
    <property type="protein sequence ID" value="KAG8011168.1"/>
    <property type="molecule type" value="Genomic_DNA"/>
</dbReference>
<protein>
    <submittedName>
        <fullName evidence="1">Uncharacterized protein</fullName>
    </submittedName>
</protein>
<proteinExistence type="predicted"/>